<feature type="transmembrane region" description="Helical" evidence="1">
    <location>
        <begin position="122"/>
        <end position="141"/>
    </location>
</feature>
<accession>J9D0E4</accession>
<evidence type="ECO:0008006" key="4">
    <source>
        <dbReference type="Google" id="ProtNLM"/>
    </source>
</evidence>
<dbReference type="AlphaFoldDB" id="J9D0E4"/>
<evidence type="ECO:0000313" key="2">
    <source>
        <dbReference type="EMBL" id="EJW01351.1"/>
    </source>
</evidence>
<name>J9D0E4_EDHAE</name>
<keyword evidence="3" id="KW-1185">Reference proteome</keyword>
<dbReference type="InParanoid" id="J9D0E4"/>
<dbReference type="VEuPathDB" id="MicrosporidiaDB:EDEG_00476"/>
<keyword evidence="1" id="KW-1133">Transmembrane helix</keyword>
<feature type="transmembrane region" description="Helical" evidence="1">
    <location>
        <begin position="6"/>
        <end position="27"/>
    </location>
</feature>
<keyword evidence="1" id="KW-0812">Transmembrane</keyword>
<keyword evidence="1" id="KW-0472">Membrane</keyword>
<dbReference type="OrthoDB" id="2189737at2759"/>
<reference evidence="2 3" key="1">
    <citation type="submission" date="2011-08" db="EMBL/GenBank/DDBJ databases">
        <authorList>
            <person name="Liu Z.J."/>
            <person name="Shi F.L."/>
            <person name="Lu J.Q."/>
            <person name="Li M."/>
            <person name="Wang Z.L."/>
        </authorList>
    </citation>
    <scope>NUCLEOTIDE SEQUENCE [LARGE SCALE GENOMIC DNA]</scope>
    <source>
        <strain evidence="2 3">USNM 41457</strain>
    </source>
</reference>
<dbReference type="Gene3D" id="1.20.144.10">
    <property type="entry name" value="Phosphatidic acid phosphatase type 2/haloperoxidase"/>
    <property type="match status" value="1"/>
</dbReference>
<dbReference type="OMA" id="STHSVFY"/>
<reference evidence="3" key="2">
    <citation type="submission" date="2015-07" db="EMBL/GenBank/DDBJ databases">
        <title>Contrasting host-pathogen interactions and genome evolution in two generalist and specialist microsporidian pathogens of mosquitoes.</title>
        <authorList>
            <consortium name="The Broad Institute Genomics Platform"/>
            <consortium name="The Broad Institute Genome Sequencing Center for Infectious Disease"/>
            <person name="Cuomo C.A."/>
            <person name="Sanscrainte N.D."/>
            <person name="Goldberg J.M."/>
            <person name="Heiman D."/>
            <person name="Young S."/>
            <person name="Zeng Q."/>
            <person name="Becnel J.J."/>
            <person name="Birren B.W."/>
        </authorList>
    </citation>
    <scope>NUCLEOTIDE SEQUENCE [LARGE SCALE GENOMIC DNA]</scope>
    <source>
        <strain evidence="3">USNM 41457</strain>
    </source>
</reference>
<dbReference type="Proteomes" id="UP000003163">
    <property type="component" value="Unassembled WGS sequence"/>
</dbReference>
<evidence type="ECO:0000256" key="1">
    <source>
        <dbReference type="SAM" id="Phobius"/>
    </source>
</evidence>
<dbReference type="InterPro" id="IPR036938">
    <property type="entry name" value="PAP2/HPO_sf"/>
</dbReference>
<dbReference type="EMBL" id="AFBI03000005">
    <property type="protein sequence ID" value="EJW01351.1"/>
    <property type="molecule type" value="Genomic_DNA"/>
</dbReference>
<feature type="transmembrane region" description="Helical" evidence="1">
    <location>
        <begin position="92"/>
        <end position="110"/>
    </location>
</feature>
<dbReference type="HOGENOM" id="CLU_1760073_0_0_1"/>
<dbReference type="SUPFAM" id="SSF48317">
    <property type="entry name" value="Acid phosphatase/Vanadium-dependent haloperoxidase"/>
    <property type="match status" value="1"/>
</dbReference>
<organism evidence="2 3">
    <name type="scientific">Edhazardia aedis (strain USNM 41457)</name>
    <name type="common">Microsporidian parasite</name>
    <dbReference type="NCBI Taxonomy" id="1003232"/>
    <lineage>
        <taxon>Eukaryota</taxon>
        <taxon>Fungi</taxon>
        <taxon>Fungi incertae sedis</taxon>
        <taxon>Microsporidia</taxon>
        <taxon>Edhazardia</taxon>
    </lineage>
</organism>
<comment type="caution">
    <text evidence="2">The sequence shown here is derived from an EMBL/GenBank/DDBJ whole genome shotgun (WGS) entry which is preliminary data.</text>
</comment>
<proteinExistence type="predicted"/>
<sequence>MSFTNLFIGGLPVLIFLYHLAALPFEFMKNLKHLLKISSCFLFSRTLKSMFKKQRNYVLKNDIFYRIRVIMSICGSKYAFPSGHTLFFTSYFFDKYTVFEMILVGLLSYSRVYYGHHTLEDVVFAVVFGSIFNFLYDYCIMKLSKLLDRRKLKKTV</sequence>
<gene>
    <name evidence="2" type="ORF">EDEG_00476</name>
</gene>
<evidence type="ECO:0000313" key="3">
    <source>
        <dbReference type="Proteomes" id="UP000003163"/>
    </source>
</evidence>
<protein>
    <recommendedName>
        <fullName evidence="4">Phosphatidic acid phosphatase type 2/haloperoxidase domain-containing protein</fullName>
    </recommendedName>
</protein>
<dbReference type="CDD" id="cd01610">
    <property type="entry name" value="PAP2_like"/>
    <property type="match status" value="1"/>
</dbReference>